<dbReference type="RefSeq" id="WP_143946279.1">
    <property type="nucleotide sequence ID" value="NZ_BAABMB010000001.1"/>
</dbReference>
<evidence type="ECO:0000313" key="4">
    <source>
        <dbReference type="Proteomes" id="UP000318405"/>
    </source>
</evidence>
<feature type="signal peptide" evidence="2">
    <location>
        <begin position="1"/>
        <end position="38"/>
    </location>
</feature>
<dbReference type="PIRSF" id="PIRSF017082">
    <property type="entry name" value="YflP"/>
    <property type="match status" value="1"/>
</dbReference>
<dbReference type="InterPro" id="IPR005064">
    <property type="entry name" value="BUG"/>
</dbReference>
<evidence type="ECO:0000256" key="1">
    <source>
        <dbReference type="ARBA" id="ARBA00006987"/>
    </source>
</evidence>
<comment type="caution">
    <text evidence="3">The sequence shown here is derived from an EMBL/GenBank/DDBJ whole genome shotgun (WGS) entry which is preliminary data.</text>
</comment>
<dbReference type="Gene3D" id="3.40.190.10">
    <property type="entry name" value="Periplasmic binding protein-like II"/>
    <property type="match status" value="1"/>
</dbReference>
<gene>
    <name evidence="3" type="ORF">FOZ76_01120</name>
</gene>
<dbReference type="InterPro" id="IPR042100">
    <property type="entry name" value="Bug_dom1"/>
</dbReference>
<dbReference type="EMBL" id="VLTJ01000002">
    <property type="protein sequence ID" value="TSH99001.1"/>
    <property type="molecule type" value="Genomic_DNA"/>
</dbReference>
<organism evidence="3 4">
    <name type="scientific">Verticiella sediminum</name>
    <dbReference type="NCBI Taxonomy" id="1247510"/>
    <lineage>
        <taxon>Bacteria</taxon>
        <taxon>Pseudomonadati</taxon>
        <taxon>Pseudomonadota</taxon>
        <taxon>Betaproteobacteria</taxon>
        <taxon>Burkholderiales</taxon>
        <taxon>Alcaligenaceae</taxon>
        <taxon>Verticiella</taxon>
    </lineage>
</organism>
<dbReference type="SUPFAM" id="SSF53850">
    <property type="entry name" value="Periplasmic binding protein-like II"/>
    <property type="match status" value="1"/>
</dbReference>
<accession>A0A556B1D0</accession>
<name>A0A556B1D0_9BURK</name>
<dbReference type="AlphaFoldDB" id="A0A556B1D0"/>
<protein>
    <submittedName>
        <fullName evidence="3">Tripartite tricarboxylate transporter substrate binding protein</fullName>
    </submittedName>
</protein>
<keyword evidence="2" id="KW-0732">Signal</keyword>
<dbReference type="Pfam" id="PF03401">
    <property type="entry name" value="TctC"/>
    <property type="match status" value="1"/>
</dbReference>
<feature type="chain" id="PRO_5021736173" evidence="2">
    <location>
        <begin position="39"/>
        <end position="339"/>
    </location>
</feature>
<comment type="similarity">
    <text evidence="1">Belongs to the UPF0065 (bug) family.</text>
</comment>
<dbReference type="CDD" id="cd13578">
    <property type="entry name" value="PBP2_Bug27"/>
    <property type="match status" value="1"/>
</dbReference>
<reference evidence="3 4" key="1">
    <citation type="submission" date="2019-07" db="EMBL/GenBank/DDBJ databases">
        <title>Qingshengfaniella alkalisoli gen. nov., sp. nov., isolated from saline soil.</title>
        <authorList>
            <person name="Xu L."/>
            <person name="Huang X.-X."/>
            <person name="Sun J.-Q."/>
        </authorList>
    </citation>
    <scope>NUCLEOTIDE SEQUENCE [LARGE SCALE GENOMIC DNA]</scope>
    <source>
        <strain evidence="3 4">DSM 27279</strain>
    </source>
</reference>
<dbReference type="PANTHER" id="PTHR42928">
    <property type="entry name" value="TRICARBOXYLATE-BINDING PROTEIN"/>
    <property type="match status" value="1"/>
</dbReference>
<sequence length="339" mass="35104">MTPTFDPQHRASGLRALLPVCRAAAGALALSVAGLAAAQSTDAWPQRPLQVVAPFSPGAATDQITRTVAQKLADNLGVAVVVENRTGAAGRIAAEAVIKSAPDGYTVLFGEPGGLAVAPAVYESTSFETLRDLIPVAQAAAMPMVLVAHPSLGVRNLDELVKAAKARELDYGTNGTGSVQHLTVETLNSRLGLKMQHIPYRGGANVLTDLVAGQIQLSLLTVPTAASYIQAGQIVPLAVLDTQRSAALPDVPTAGEQGVSGMDLPIWGGFFVPAGTPHAIVAKLSAEIEKALQDPSVRERLTAGGNAVVYRGPADFRALVAQDVARWPQVVKEAGVKAD</sequence>
<proteinExistence type="inferred from homology"/>
<dbReference type="OrthoDB" id="9780943at2"/>
<dbReference type="Proteomes" id="UP000318405">
    <property type="component" value="Unassembled WGS sequence"/>
</dbReference>
<dbReference type="PANTHER" id="PTHR42928:SF5">
    <property type="entry name" value="BLR1237 PROTEIN"/>
    <property type="match status" value="1"/>
</dbReference>
<dbReference type="Gene3D" id="3.40.190.150">
    <property type="entry name" value="Bordetella uptake gene, domain 1"/>
    <property type="match status" value="1"/>
</dbReference>
<evidence type="ECO:0000256" key="2">
    <source>
        <dbReference type="SAM" id="SignalP"/>
    </source>
</evidence>
<keyword evidence="4" id="KW-1185">Reference proteome</keyword>
<evidence type="ECO:0000313" key="3">
    <source>
        <dbReference type="EMBL" id="TSH99001.1"/>
    </source>
</evidence>